<dbReference type="HAMAP" id="MF_00216">
    <property type="entry name" value="aIF_1A"/>
    <property type="match status" value="1"/>
</dbReference>
<feature type="region of interest" description="Disordered" evidence="5">
    <location>
        <begin position="1"/>
        <end position="20"/>
    </location>
</feature>
<feature type="compositionally biased region" description="Basic and acidic residues" evidence="5">
    <location>
        <begin position="1"/>
        <end position="12"/>
    </location>
</feature>
<dbReference type="SUPFAM" id="SSF50249">
    <property type="entry name" value="Nucleic acid-binding proteins"/>
    <property type="match status" value="1"/>
</dbReference>
<dbReference type="NCBIfam" id="NF003084">
    <property type="entry name" value="PRK04012.1-3"/>
    <property type="match status" value="1"/>
</dbReference>
<comment type="function">
    <text evidence="1 2">Seems to be required for maximal rate of protein biosynthesis. Enhances ribosome dissociation into subunits and stabilizes the binding of the initiator Met-tRNA(I) to 40 S ribosomal subunits.</text>
</comment>
<dbReference type="Gene3D" id="2.40.50.140">
    <property type="entry name" value="Nucleic acid-binding proteins"/>
    <property type="match status" value="1"/>
</dbReference>
<evidence type="ECO:0000259" key="6">
    <source>
        <dbReference type="PROSITE" id="PS50832"/>
    </source>
</evidence>
<evidence type="ECO:0000256" key="3">
    <source>
        <dbReference type="PROSITE-ProRule" id="PRU00181"/>
    </source>
</evidence>
<dbReference type="PANTHER" id="PTHR21668">
    <property type="entry name" value="EIF-1A"/>
    <property type="match status" value="1"/>
</dbReference>
<evidence type="ECO:0000256" key="2">
    <source>
        <dbReference type="HAMAP-Rule" id="MF_00216"/>
    </source>
</evidence>
<gene>
    <name evidence="7" type="primary">eif1A</name>
    <name evidence="2" type="synonym">eif1a</name>
    <name evidence="7" type="ORF">JW744_02630</name>
</gene>
<dbReference type="NCBIfam" id="TIGR00523">
    <property type="entry name" value="eIF-1A"/>
    <property type="match status" value="1"/>
</dbReference>
<dbReference type="InterPro" id="IPR006196">
    <property type="entry name" value="RNA-binding_domain_S1_IF1"/>
</dbReference>
<evidence type="ECO:0000313" key="7">
    <source>
        <dbReference type="EMBL" id="MBN2067338.1"/>
    </source>
</evidence>
<comment type="similarity">
    <text evidence="2 4">Belongs to the eIF-1A family.</text>
</comment>
<evidence type="ECO:0000256" key="4">
    <source>
        <dbReference type="RuleBase" id="RU004364"/>
    </source>
</evidence>
<dbReference type="AlphaFoldDB" id="A0A939C6E0"/>
<accession>A0A939C6E0</accession>
<organism evidence="7 8">
    <name type="scientific">Candidatus Iainarchaeum sp</name>
    <dbReference type="NCBI Taxonomy" id="3101447"/>
    <lineage>
        <taxon>Archaea</taxon>
        <taxon>Candidatus Iainarchaeota</taxon>
        <taxon>Candidatus Iainarchaeia</taxon>
        <taxon>Candidatus Iainarchaeales</taxon>
        <taxon>Candidatus Iainarchaeaceae</taxon>
        <taxon>Candidatus Iainarchaeum</taxon>
    </lineage>
</organism>
<dbReference type="GO" id="GO:0003743">
    <property type="term" value="F:translation initiation factor activity"/>
    <property type="evidence" value="ECO:0007669"/>
    <property type="project" value="UniProtKB-UniRule"/>
</dbReference>
<comment type="caution">
    <text evidence="7">The sequence shown here is derived from an EMBL/GenBank/DDBJ whole genome shotgun (WGS) entry which is preliminary data.</text>
</comment>
<keyword evidence="2 3" id="KW-0396">Initiation factor</keyword>
<dbReference type="CDD" id="cd05793">
    <property type="entry name" value="S1_IF1A"/>
    <property type="match status" value="1"/>
</dbReference>
<reference evidence="7" key="1">
    <citation type="submission" date="2021-01" db="EMBL/GenBank/DDBJ databases">
        <title>Active Sulfur Cycling in an Early Earth Analoge.</title>
        <authorList>
            <person name="Hahn C.R."/>
            <person name="Youssef N.H."/>
            <person name="Elshahed M."/>
        </authorList>
    </citation>
    <scope>NUCLEOTIDE SEQUENCE</scope>
    <source>
        <strain evidence="7">Zod_Metabat.1151</strain>
    </source>
</reference>
<sequence length="109" mass="12704">MPANKNRKDGKSSDTVSRLRFPKKEQNEQFGIVTQLMGANQVKVMCQDGVERGCRIPGKLRKRVWVRVNDLVIVQVWDFQPSKADIKWRFLGNQVEWFRRKGMLEGLSI</sequence>
<dbReference type="SMART" id="SM00652">
    <property type="entry name" value="eIF1a"/>
    <property type="match status" value="1"/>
</dbReference>
<dbReference type="InterPro" id="IPR001253">
    <property type="entry name" value="TIF_eIF-1A"/>
</dbReference>
<dbReference type="Proteomes" id="UP000809243">
    <property type="component" value="Unassembled WGS sequence"/>
</dbReference>
<name>A0A939C6E0_9ARCH</name>
<dbReference type="InterPro" id="IPR012340">
    <property type="entry name" value="NA-bd_OB-fold"/>
</dbReference>
<dbReference type="Pfam" id="PF01176">
    <property type="entry name" value="eIF-1a"/>
    <property type="match status" value="1"/>
</dbReference>
<evidence type="ECO:0000256" key="1">
    <source>
        <dbReference type="ARBA" id="ARBA00025502"/>
    </source>
</evidence>
<feature type="domain" description="S1-like" evidence="6">
    <location>
        <begin position="17"/>
        <end position="91"/>
    </location>
</feature>
<protein>
    <recommendedName>
        <fullName evidence="2">Translation initiation factor 1A</fullName>
        <shortName evidence="2">aIF-1A</shortName>
    </recommendedName>
</protein>
<evidence type="ECO:0000256" key="5">
    <source>
        <dbReference type="SAM" id="MobiDB-lite"/>
    </source>
</evidence>
<keyword evidence="2 3" id="KW-0648">Protein biosynthesis</keyword>
<proteinExistence type="inferred from homology"/>
<dbReference type="GO" id="GO:0003723">
    <property type="term" value="F:RNA binding"/>
    <property type="evidence" value="ECO:0007669"/>
    <property type="project" value="InterPro"/>
</dbReference>
<dbReference type="EMBL" id="JAFGDB010000041">
    <property type="protein sequence ID" value="MBN2067338.1"/>
    <property type="molecule type" value="Genomic_DNA"/>
</dbReference>
<evidence type="ECO:0000313" key="8">
    <source>
        <dbReference type="Proteomes" id="UP000809243"/>
    </source>
</evidence>
<dbReference type="NCBIfam" id="NF003085">
    <property type="entry name" value="PRK04012.1-5"/>
    <property type="match status" value="1"/>
</dbReference>
<dbReference type="PROSITE" id="PS50832">
    <property type="entry name" value="S1_IF1_TYPE"/>
    <property type="match status" value="1"/>
</dbReference>